<reference evidence="1" key="1">
    <citation type="submission" date="2021-02" db="EMBL/GenBank/DDBJ databases">
        <authorList>
            <consortium name="DOE Joint Genome Institute"/>
            <person name="Ahrendt S."/>
            <person name="Looney B.P."/>
            <person name="Miyauchi S."/>
            <person name="Morin E."/>
            <person name="Drula E."/>
            <person name="Courty P.E."/>
            <person name="Chicoki N."/>
            <person name="Fauchery L."/>
            <person name="Kohler A."/>
            <person name="Kuo A."/>
            <person name="Labutti K."/>
            <person name="Pangilinan J."/>
            <person name="Lipzen A."/>
            <person name="Riley R."/>
            <person name="Andreopoulos W."/>
            <person name="He G."/>
            <person name="Johnson J."/>
            <person name="Barry K.W."/>
            <person name="Grigoriev I.V."/>
            <person name="Nagy L."/>
            <person name="Hibbett D."/>
            <person name="Henrissat B."/>
            <person name="Matheny P.B."/>
            <person name="Labbe J."/>
            <person name="Martin F."/>
        </authorList>
    </citation>
    <scope>NUCLEOTIDE SEQUENCE</scope>
    <source>
        <strain evidence="1">FP105234-sp</strain>
    </source>
</reference>
<keyword evidence="2" id="KW-1185">Reference proteome</keyword>
<dbReference type="Proteomes" id="UP000814033">
    <property type="component" value="Unassembled WGS sequence"/>
</dbReference>
<sequence>MAPKSTATGSSSAAKGKVPDVTRHGVATLDTVSTLDPHARAGFAVTSRLLASIVTESLLRAYYVPLKSPVASGVCVILSTHVIGEPVVLERSLRPADVFAIVPLHHEPVLKGKASIHGSPIWLLDPLDMLPAIYQLNEGHSRGQDDESELSAAILSQLVPPPWELGSVTYLSTVLDPLHWWGKFAQDVMITDDLRASLADELESSYTWQRAAYESPPPCPTLDSLPIEWEQCLLEGHPTHPMHRARRTLPPLPAVTPADRDWHHPRIRFALVPRKRLEFQGAFEREVEPLTRLAAQRAGKSLPDGDDERIVMPLYDLQVTNVREKFPDIEVLGEEFSIQALGQVSIRTVVVPEIPRTAYKLAVGIKVSSALRTISHFTANLGPRFSQLVPKLAIDPRILHIERETASAIVVRDAEGELLDPDVSKHFTAVFREQYSVQEGEAVVVCAALLEWGHPGVPTGIPLVQHILGLDTERKRIAFFDEYTRLLVAAVVPALLHNGLAFEAHAQNTLLRISRATRTPIGFVMRDLGGLRVHAPTLCASTGVPFAFLPDHCVVTASREEAAKKLYHTLVHNHLQRLVRVLGLHYSGTGWKIVRRHLEEVIPQESWLWKVWMAEDAESVSGKCLVRMKLHGVYRDSVYEPFPNLIKYQDTQRLVYP</sequence>
<reference evidence="1" key="2">
    <citation type="journal article" date="2022" name="New Phytol.">
        <title>Evolutionary transition to the ectomycorrhizal habit in the genomes of a hyperdiverse lineage of mushroom-forming fungi.</title>
        <authorList>
            <person name="Looney B."/>
            <person name="Miyauchi S."/>
            <person name="Morin E."/>
            <person name="Drula E."/>
            <person name="Courty P.E."/>
            <person name="Kohler A."/>
            <person name="Kuo A."/>
            <person name="LaButti K."/>
            <person name="Pangilinan J."/>
            <person name="Lipzen A."/>
            <person name="Riley R."/>
            <person name="Andreopoulos W."/>
            <person name="He G."/>
            <person name="Johnson J."/>
            <person name="Nolan M."/>
            <person name="Tritt A."/>
            <person name="Barry K.W."/>
            <person name="Grigoriev I.V."/>
            <person name="Nagy L.G."/>
            <person name="Hibbett D."/>
            <person name="Henrissat B."/>
            <person name="Matheny P.B."/>
            <person name="Labbe J."/>
            <person name="Martin F.M."/>
        </authorList>
    </citation>
    <scope>NUCLEOTIDE SEQUENCE</scope>
    <source>
        <strain evidence="1">FP105234-sp</strain>
    </source>
</reference>
<gene>
    <name evidence="1" type="ORF">FA95DRAFT_1498871</name>
</gene>
<organism evidence="1 2">
    <name type="scientific">Auriscalpium vulgare</name>
    <dbReference type="NCBI Taxonomy" id="40419"/>
    <lineage>
        <taxon>Eukaryota</taxon>
        <taxon>Fungi</taxon>
        <taxon>Dikarya</taxon>
        <taxon>Basidiomycota</taxon>
        <taxon>Agaricomycotina</taxon>
        <taxon>Agaricomycetes</taxon>
        <taxon>Russulales</taxon>
        <taxon>Auriscalpiaceae</taxon>
        <taxon>Auriscalpium</taxon>
    </lineage>
</organism>
<protein>
    <submittedName>
        <fullName evidence="1">Uncharacterized protein</fullName>
    </submittedName>
</protein>
<evidence type="ECO:0000313" key="2">
    <source>
        <dbReference type="Proteomes" id="UP000814033"/>
    </source>
</evidence>
<comment type="caution">
    <text evidence="1">The sequence shown here is derived from an EMBL/GenBank/DDBJ whole genome shotgun (WGS) entry which is preliminary data.</text>
</comment>
<evidence type="ECO:0000313" key="1">
    <source>
        <dbReference type="EMBL" id="KAI0043239.1"/>
    </source>
</evidence>
<dbReference type="EMBL" id="MU276027">
    <property type="protein sequence ID" value="KAI0043239.1"/>
    <property type="molecule type" value="Genomic_DNA"/>
</dbReference>
<name>A0ACB8RG96_9AGAM</name>
<proteinExistence type="predicted"/>
<accession>A0ACB8RG96</accession>